<evidence type="ECO:0000256" key="1">
    <source>
        <dbReference type="SAM" id="MobiDB-lite"/>
    </source>
</evidence>
<organism evidence="2 3">
    <name type="scientific">Pseudozyma hubeiensis (strain SY62)</name>
    <name type="common">Yeast</name>
    <dbReference type="NCBI Taxonomy" id="1305764"/>
    <lineage>
        <taxon>Eukaryota</taxon>
        <taxon>Fungi</taxon>
        <taxon>Dikarya</taxon>
        <taxon>Basidiomycota</taxon>
        <taxon>Ustilaginomycotina</taxon>
        <taxon>Ustilaginomycetes</taxon>
        <taxon>Ustilaginales</taxon>
        <taxon>Ustilaginaceae</taxon>
        <taxon>Pseudozyma</taxon>
    </lineage>
</organism>
<dbReference type="eggNOG" id="ENOG502REAE">
    <property type="taxonomic scope" value="Eukaryota"/>
</dbReference>
<dbReference type="AlphaFoldDB" id="R9PD70"/>
<evidence type="ECO:0000313" key="3">
    <source>
        <dbReference type="Proteomes" id="UP000014071"/>
    </source>
</evidence>
<dbReference type="GeneID" id="24108911"/>
<feature type="region of interest" description="Disordered" evidence="1">
    <location>
        <begin position="338"/>
        <end position="373"/>
    </location>
</feature>
<dbReference type="Proteomes" id="UP000014071">
    <property type="component" value="Unassembled WGS sequence"/>
</dbReference>
<dbReference type="EMBL" id="DF238800">
    <property type="protein sequence ID" value="GAC96045.1"/>
    <property type="molecule type" value="Genomic_DNA"/>
</dbReference>
<sequence length="557" mass="61931">MRIDPQRRNTLRSRRKRDGGILEDVLSELGVEEHGACREVGSFDGAVDFDIKVRANDEPVESGITAVYMFKPIQEAPPRTERHKEQAVTGAGPSSGVPQHLNDESDTSIFSGTRVSYATTWIIETPPSTPTTISSSQRDPHAADSANRRKIPKLKHLFRRQENDWTAHMKKANTLDDLLALQGIAISNDSQQSTMDSHADNDGTSTRGYMGNAEAYIEALRDTRNAQSRACQKRQSLRKQGLPYEHIVPPRLKDVLAERGIPNPIKRPRSQVVLPPPEIFRNIEASTNVDMPQSTTSQTRFDDEASRSQRQYSESIFSKKQISVSCLSVWDKIDLSDPLQDDPSMLVDDDDGSTRSSSTSDSNCEMRTSGPRRVWDGFQRNKEMYLRLAGRSQEEIQARMTAPSSSRKRKPASTNTWTSTPAKLRRLNIPDLLHPTPSPTPTADVSPTLPPCSRRWPENFPSSMPLPTPPLSLACTPGSVDVTAIDSAIAAACTRLSQSPGRPERVTGHFDRFDQDLPDASDWKTATDRILRCAEDLSEAVGRTMEMLKRMGGQDGR</sequence>
<dbReference type="HOGENOM" id="CLU_489269_0_0_1"/>
<feature type="region of interest" description="Disordered" evidence="1">
    <location>
        <begin position="394"/>
        <end position="449"/>
    </location>
</feature>
<feature type="compositionally biased region" description="Low complexity" evidence="1">
    <location>
        <begin position="127"/>
        <end position="136"/>
    </location>
</feature>
<feature type="compositionally biased region" description="Polar residues" evidence="1">
    <location>
        <begin position="288"/>
        <end position="299"/>
    </location>
</feature>
<feature type="compositionally biased region" description="Polar residues" evidence="1">
    <location>
        <begin position="412"/>
        <end position="421"/>
    </location>
</feature>
<accession>R9PD70</accession>
<feature type="region of interest" description="Disordered" evidence="1">
    <location>
        <begin position="288"/>
        <end position="307"/>
    </location>
</feature>
<keyword evidence="3" id="KW-1185">Reference proteome</keyword>
<dbReference type="OrthoDB" id="10507085at2759"/>
<reference evidence="3" key="1">
    <citation type="journal article" date="2013" name="Genome Announc.">
        <title>Draft genome sequence of the basidiomycetous yeast-like fungus Pseudozyma hubeiensis SY62, which produces an abundant amount of the biosurfactant mannosylerythritol lipids.</title>
        <authorList>
            <person name="Konishi M."/>
            <person name="Hatada Y."/>
            <person name="Horiuchi J."/>
        </authorList>
    </citation>
    <scope>NUCLEOTIDE SEQUENCE [LARGE SCALE GENOMIC DNA]</scope>
    <source>
        <strain evidence="3">SY62</strain>
    </source>
</reference>
<dbReference type="RefSeq" id="XP_012189632.1">
    <property type="nucleotide sequence ID" value="XM_012334242.1"/>
</dbReference>
<protein>
    <submittedName>
        <fullName evidence="2">Uncharacterized protein</fullName>
    </submittedName>
</protein>
<feature type="region of interest" description="Disordered" evidence="1">
    <location>
        <begin position="127"/>
        <end position="148"/>
    </location>
</feature>
<proteinExistence type="predicted"/>
<gene>
    <name evidence="2" type="ORF">PHSY_003624</name>
</gene>
<name>R9PD70_PSEHS</name>
<evidence type="ECO:0000313" key="2">
    <source>
        <dbReference type="EMBL" id="GAC96045.1"/>
    </source>
</evidence>